<feature type="coiled-coil region" evidence="1">
    <location>
        <begin position="49"/>
        <end position="76"/>
    </location>
</feature>
<gene>
    <name evidence="3" type="ORF">THAOC_04860</name>
</gene>
<evidence type="ECO:0000313" key="4">
    <source>
        <dbReference type="Proteomes" id="UP000266841"/>
    </source>
</evidence>
<evidence type="ECO:0000313" key="3">
    <source>
        <dbReference type="EMBL" id="EJK73510.1"/>
    </source>
</evidence>
<dbReference type="Proteomes" id="UP000266841">
    <property type="component" value="Unassembled WGS sequence"/>
</dbReference>
<keyword evidence="1" id="KW-0175">Coiled coil</keyword>
<feature type="region of interest" description="Disordered" evidence="2">
    <location>
        <begin position="246"/>
        <end position="271"/>
    </location>
</feature>
<proteinExistence type="predicted"/>
<sequence>MRRARRRPFRFALTLSLTHGGDYGERCTPLHPPTKDNSKRQMMMHQERLNITRQDRVALEQKAAQTREQVRLLKEQTKAWAAKNAKFLGENALAQRQVRARRQFRFFLGTRLTNGRLDCSTTVQYEFQHSELVSKKEKFNRMSEKIEDSVSARQSTLSYQQEQVLRLRGATPSDPNSVVTDLFRNEERSRRFAANADEFVVERADVLLAHSVGCIEQWVQQVGMLEDVDRRKSSRLAAHLGISSLDLPPPSQACGGSSQAHEVDVNGQEEA</sequence>
<protein>
    <submittedName>
        <fullName evidence="3">Uncharacterized protein</fullName>
    </submittedName>
</protein>
<reference evidence="3 4" key="1">
    <citation type="journal article" date="2012" name="Genome Biol.">
        <title>Genome and low-iron response of an oceanic diatom adapted to chronic iron limitation.</title>
        <authorList>
            <person name="Lommer M."/>
            <person name="Specht M."/>
            <person name="Roy A.S."/>
            <person name="Kraemer L."/>
            <person name="Andreson R."/>
            <person name="Gutowska M.A."/>
            <person name="Wolf J."/>
            <person name="Bergner S.V."/>
            <person name="Schilhabel M.B."/>
            <person name="Klostermeier U.C."/>
            <person name="Beiko R.G."/>
            <person name="Rosenstiel P."/>
            <person name="Hippler M."/>
            <person name="Laroche J."/>
        </authorList>
    </citation>
    <scope>NUCLEOTIDE SEQUENCE [LARGE SCALE GENOMIC DNA]</scope>
    <source>
        <strain evidence="3 4">CCMP1005</strain>
    </source>
</reference>
<name>K0T776_THAOC</name>
<evidence type="ECO:0000256" key="1">
    <source>
        <dbReference type="SAM" id="Coils"/>
    </source>
</evidence>
<dbReference type="EMBL" id="AGNL01004444">
    <property type="protein sequence ID" value="EJK73510.1"/>
    <property type="molecule type" value="Genomic_DNA"/>
</dbReference>
<evidence type="ECO:0000256" key="2">
    <source>
        <dbReference type="SAM" id="MobiDB-lite"/>
    </source>
</evidence>
<accession>K0T776</accession>
<organism evidence="3 4">
    <name type="scientific">Thalassiosira oceanica</name>
    <name type="common">Marine diatom</name>
    <dbReference type="NCBI Taxonomy" id="159749"/>
    <lineage>
        <taxon>Eukaryota</taxon>
        <taxon>Sar</taxon>
        <taxon>Stramenopiles</taxon>
        <taxon>Ochrophyta</taxon>
        <taxon>Bacillariophyta</taxon>
        <taxon>Coscinodiscophyceae</taxon>
        <taxon>Thalassiosirophycidae</taxon>
        <taxon>Thalassiosirales</taxon>
        <taxon>Thalassiosiraceae</taxon>
        <taxon>Thalassiosira</taxon>
    </lineage>
</organism>
<dbReference type="AlphaFoldDB" id="K0T776"/>
<comment type="caution">
    <text evidence="3">The sequence shown here is derived from an EMBL/GenBank/DDBJ whole genome shotgun (WGS) entry which is preliminary data.</text>
</comment>
<keyword evidence="4" id="KW-1185">Reference proteome</keyword>